<comment type="caution">
    <text evidence="1">The sequence shown here is derived from an EMBL/GenBank/DDBJ whole genome shotgun (WGS) entry which is preliminary data.</text>
</comment>
<name>A0ACC2R1V6_9NEOP</name>
<dbReference type="EMBL" id="CM056786">
    <property type="protein sequence ID" value="KAJ8729627.1"/>
    <property type="molecule type" value="Genomic_DNA"/>
</dbReference>
<gene>
    <name evidence="1" type="ORF">PYW08_001208</name>
</gene>
<evidence type="ECO:0000313" key="1">
    <source>
        <dbReference type="EMBL" id="KAJ8729627.1"/>
    </source>
</evidence>
<protein>
    <submittedName>
        <fullName evidence="1">Uncharacterized protein</fullName>
    </submittedName>
</protein>
<reference evidence="1" key="1">
    <citation type="submission" date="2023-03" db="EMBL/GenBank/DDBJ databases">
        <title>Chromosome-level genomes of two armyworms, Mythimna separata and Mythimna loreyi, provide insights into the biosynthesis and reception of sex pheromones.</title>
        <authorList>
            <person name="Zhao H."/>
        </authorList>
    </citation>
    <scope>NUCLEOTIDE SEQUENCE</scope>
    <source>
        <strain evidence="1">BeijingLab</strain>
    </source>
</reference>
<dbReference type="Proteomes" id="UP001231649">
    <property type="component" value="Chromosome 10"/>
</dbReference>
<sequence length="772" mass="86462">MGNAARMVNFFVPILFIFCINYVTCQTDSCNFLTCGECISYELERCVWCSKDEFNDRRCRPLSSTNTTDSWCKGGVVNPKPVSNTTQNKQFDSIVQLRPQEIKMKVRPGVKMDFTISFKPAEDYPLDVYYLMDISHTMSGKMTDLQKQASKIYYDLTHYTNNVQLGIGSFVEKPAFPFCDPSKHSSQAFKNEVPLTKNMTQFVDKIDGILFGSNFDDPEAGLDALMQAMKCIEQVGWRPEARRIIVLCTDSTYHSAGDGKIVGAIKPNDMKCHLENNTYSEALTYDYPSISQINRAAFDGNFGIIFAVTDNATVEYKELAAQIDGARYARLGDEDSVIEIIKKFYEEKANSAELKIYKAPAFVEVNIHQTCDTEPKENCESPHKQAVEIPVTLKVKSCPPNGAKDQIYDVVISPVGLPDKLTIKLEVDCKCDCEMETHPIKPGVCHGRGFMQCGICNCKEGSYGVDCRCNGSSTDHNDMEKCKKNDKDSKWCSGNGHCRCGICSCNPGFSGPFCEYDDNSCPRPNARLCSGHGICNLGKCHCDSNWEGEDCGCPKSKDTCFPPYSKKECSGKGKCVCGMCQCDKLEGKNETYSGAFCDNCEECPGQRCKELEKYAYCNYLNRNDKASCDKDKETQEAGKTSEIEVTFANKTEINGPKLFMAKWCKKDMDNGTYMVFKYRYENNQLKITIQNELETPPKANIYIAAGAAIGLVLLIGILTVIIWKILVDLHDKKEYQKFSAEALAQGYDVSQNPLYQDPSINFSNPVYNNQCN</sequence>
<evidence type="ECO:0000313" key="2">
    <source>
        <dbReference type="Proteomes" id="UP001231649"/>
    </source>
</evidence>
<organism evidence="1 2">
    <name type="scientific">Mythimna loreyi</name>
    <dbReference type="NCBI Taxonomy" id="667449"/>
    <lineage>
        <taxon>Eukaryota</taxon>
        <taxon>Metazoa</taxon>
        <taxon>Ecdysozoa</taxon>
        <taxon>Arthropoda</taxon>
        <taxon>Hexapoda</taxon>
        <taxon>Insecta</taxon>
        <taxon>Pterygota</taxon>
        <taxon>Neoptera</taxon>
        <taxon>Endopterygota</taxon>
        <taxon>Lepidoptera</taxon>
        <taxon>Glossata</taxon>
        <taxon>Ditrysia</taxon>
        <taxon>Noctuoidea</taxon>
        <taxon>Noctuidae</taxon>
        <taxon>Noctuinae</taxon>
        <taxon>Hadenini</taxon>
        <taxon>Mythimna</taxon>
    </lineage>
</organism>
<proteinExistence type="predicted"/>
<keyword evidence="2" id="KW-1185">Reference proteome</keyword>
<accession>A0ACC2R1V6</accession>